<dbReference type="AlphaFoldDB" id="A0A840WJQ8"/>
<dbReference type="GO" id="GO:0016491">
    <property type="term" value="F:oxidoreductase activity"/>
    <property type="evidence" value="ECO:0007669"/>
    <property type="project" value="UniProtKB-KW"/>
</dbReference>
<dbReference type="InterPro" id="IPR012932">
    <property type="entry name" value="VKOR"/>
</dbReference>
<feature type="transmembrane region" description="Helical" evidence="10">
    <location>
        <begin position="148"/>
        <end position="169"/>
    </location>
</feature>
<accession>A0A840WJQ8</accession>
<keyword evidence="13" id="KW-1185">Reference proteome</keyword>
<dbReference type="SMART" id="SM00756">
    <property type="entry name" value="VKc"/>
    <property type="match status" value="1"/>
</dbReference>
<keyword evidence="7 10" id="KW-0472">Membrane</keyword>
<keyword evidence="9" id="KW-0676">Redox-active center</keyword>
<evidence type="ECO:0000256" key="6">
    <source>
        <dbReference type="ARBA" id="ARBA00023002"/>
    </source>
</evidence>
<evidence type="ECO:0000256" key="10">
    <source>
        <dbReference type="SAM" id="Phobius"/>
    </source>
</evidence>
<keyword evidence="5 10" id="KW-1133">Transmembrane helix</keyword>
<gene>
    <name evidence="12" type="ORF">HNR07_006850</name>
</gene>
<feature type="domain" description="Vitamin K epoxide reductase" evidence="11">
    <location>
        <begin position="26"/>
        <end position="173"/>
    </location>
</feature>
<keyword evidence="6" id="KW-0560">Oxidoreductase</keyword>
<dbReference type="GO" id="GO:0016020">
    <property type="term" value="C:membrane"/>
    <property type="evidence" value="ECO:0007669"/>
    <property type="project" value="UniProtKB-SubCell"/>
</dbReference>
<comment type="similarity">
    <text evidence="2">Belongs to the VKOR family.</text>
</comment>
<dbReference type="CDD" id="cd12922">
    <property type="entry name" value="VKOR_5"/>
    <property type="match status" value="1"/>
</dbReference>
<dbReference type="Gene3D" id="1.20.1440.130">
    <property type="entry name" value="VKOR domain"/>
    <property type="match status" value="1"/>
</dbReference>
<comment type="caution">
    <text evidence="12">The sequence shown here is derived from an EMBL/GenBank/DDBJ whole genome shotgun (WGS) entry which is preliminary data.</text>
</comment>
<protein>
    <submittedName>
        <fullName evidence="12">Putative membrane protein</fullName>
    </submittedName>
</protein>
<evidence type="ECO:0000259" key="11">
    <source>
        <dbReference type="SMART" id="SM00756"/>
    </source>
</evidence>
<evidence type="ECO:0000256" key="4">
    <source>
        <dbReference type="ARBA" id="ARBA00022719"/>
    </source>
</evidence>
<evidence type="ECO:0000256" key="8">
    <source>
        <dbReference type="ARBA" id="ARBA00023157"/>
    </source>
</evidence>
<dbReference type="InterPro" id="IPR041714">
    <property type="entry name" value="VKOR_Actinobacteria"/>
</dbReference>
<evidence type="ECO:0000313" key="12">
    <source>
        <dbReference type="EMBL" id="MBB5495713.1"/>
    </source>
</evidence>
<organism evidence="12 13">
    <name type="scientific">Nocardiopsis metallicus</name>
    <dbReference type="NCBI Taxonomy" id="179819"/>
    <lineage>
        <taxon>Bacteria</taxon>
        <taxon>Bacillati</taxon>
        <taxon>Actinomycetota</taxon>
        <taxon>Actinomycetes</taxon>
        <taxon>Streptosporangiales</taxon>
        <taxon>Nocardiopsidaceae</taxon>
        <taxon>Nocardiopsis</taxon>
    </lineage>
</organism>
<keyword evidence="8" id="KW-1015">Disulfide bond</keyword>
<dbReference type="Pfam" id="PF07884">
    <property type="entry name" value="VKOR"/>
    <property type="match status" value="1"/>
</dbReference>
<evidence type="ECO:0000256" key="1">
    <source>
        <dbReference type="ARBA" id="ARBA00004141"/>
    </source>
</evidence>
<sequence length="223" mass="23995">MSARSGEREVPASPYPRPGADVPVLSRALPWVLVVGGLVGLVAAAALLVEKVRVLADPEHVPACSFNPVLSCGTVMATPQAEVFGIPNPIIGVACFAVVTTVGTALLARTGTGTDLGFRRWFWLGLQTGCVFGVVFVHWLIFQSLYRINALCPYCVVVWAVTIPLFWYVTLHNLRSGHLPVPAAVRRPAGVLARNHTVVLTVWGLVIVGAVGQAFWTYWTTLL</sequence>
<evidence type="ECO:0000256" key="7">
    <source>
        <dbReference type="ARBA" id="ARBA00023136"/>
    </source>
</evidence>
<feature type="transmembrane region" description="Helical" evidence="10">
    <location>
        <begin position="197"/>
        <end position="219"/>
    </location>
</feature>
<dbReference type="EMBL" id="JACHDO010000001">
    <property type="protein sequence ID" value="MBB5495713.1"/>
    <property type="molecule type" value="Genomic_DNA"/>
</dbReference>
<keyword evidence="4" id="KW-0874">Quinone</keyword>
<evidence type="ECO:0000256" key="3">
    <source>
        <dbReference type="ARBA" id="ARBA00022692"/>
    </source>
</evidence>
<keyword evidence="3 10" id="KW-0812">Transmembrane</keyword>
<comment type="subcellular location">
    <subcellularLocation>
        <location evidence="1">Membrane</location>
        <topology evidence="1">Multi-pass membrane protein</topology>
    </subcellularLocation>
</comment>
<feature type="transmembrane region" description="Helical" evidence="10">
    <location>
        <begin position="121"/>
        <end position="142"/>
    </location>
</feature>
<dbReference type="GO" id="GO:0048038">
    <property type="term" value="F:quinone binding"/>
    <property type="evidence" value="ECO:0007669"/>
    <property type="project" value="UniProtKB-KW"/>
</dbReference>
<dbReference type="InterPro" id="IPR038354">
    <property type="entry name" value="VKOR_sf"/>
</dbReference>
<evidence type="ECO:0000256" key="9">
    <source>
        <dbReference type="ARBA" id="ARBA00023284"/>
    </source>
</evidence>
<feature type="transmembrane region" description="Helical" evidence="10">
    <location>
        <begin position="90"/>
        <end position="109"/>
    </location>
</feature>
<dbReference type="RefSeq" id="WP_184370994.1">
    <property type="nucleotide sequence ID" value="NZ_BAAAKM010000028.1"/>
</dbReference>
<name>A0A840WJQ8_9ACTN</name>
<evidence type="ECO:0000256" key="5">
    <source>
        <dbReference type="ARBA" id="ARBA00022989"/>
    </source>
</evidence>
<proteinExistence type="inferred from homology"/>
<reference evidence="12 13" key="1">
    <citation type="submission" date="2020-08" db="EMBL/GenBank/DDBJ databases">
        <title>Sequencing the genomes of 1000 actinobacteria strains.</title>
        <authorList>
            <person name="Klenk H.-P."/>
        </authorList>
    </citation>
    <scope>NUCLEOTIDE SEQUENCE [LARGE SCALE GENOMIC DNA]</scope>
    <source>
        <strain evidence="12 13">DSM 44598</strain>
    </source>
</reference>
<evidence type="ECO:0000313" key="13">
    <source>
        <dbReference type="Proteomes" id="UP000579647"/>
    </source>
</evidence>
<evidence type="ECO:0000256" key="2">
    <source>
        <dbReference type="ARBA" id="ARBA00006214"/>
    </source>
</evidence>
<dbReference type="Proteomes" id="UP000579647">
    <property type="component" value="Unassembled WGS sequence"/>
</dbReference>
<feature type="transmembrane region" description="Helical" evidence="10">
    <location>
        <begin position="28"/>
        <end position="49"/>
    </location>
</feature>